<evidence type="ECO:0000313" key="5">
    <source>
        <dbReference type="EMBL" id="TLC98863.1"/>
    </source>
</evidence>
<dbReference type="InterPro" id="IPR000683">
    <property type="entry name" value="Gfo/Idh/MocA-like_OxRdtase_N"/>
</dbReference>
<dbReference type="InterPro" id="IPR055170">
    <property type="entry name" value="GFO_IDH_MocA-like_dom"/>
</dbReference>
<dbReference type="PANTHER" id="PTHR42840">
    <property type="entry name" value="NAD(P)-BINDING ROSSMANN-FOLD SUPERFAMILY PROTEIN-RELATED"/>
    <property type="match status" value="1"/>
</dbReference>
<comment type="similarity">
    <text evidence="1">Belongs to the Gfo/Idh/MocA family.</text>
</comment>
<dbReference type="SUPFAM" id="SSF55347">
    <property type="entry name" value="Glyceraldehyde-3-phosphate dehydrogenase-like, C-terminal domain"/>
    <property type="match status" value="1"/>
</dbReference>
<reference evidence="5 6" key="1">
    <citation type="journal article" date="2019" name="Anaerobe">
        <title>Detection of Robinsoniella peoriensis in multiple bone samples of a trauma patient.</title>
        <authorList>
            <person name="Schrottner P."/>
            <person name="Hartwich K."/>
            <person name="Bunk B."/>
            <person name="Schober I."/>
            <person name="Helbig S."/>
            <person name="Rudolph W.W."/>
            <person name="Gunzer F."/>
        </authorList>
    </citation>
    <scope>NUCLEOTIDE SEQUENCE [LARGE SCALE GENOMIC DNA]</scope>
    <source>
        <strain evidence="5 6">DSM 106044</strain>
    </source>
</reference>
<dbReference type="GO" id="GO:0005737">
    <property type="term" value="C:cytoplasm"/>
    <property type="evidence" value="ECO:0007669"/>
    <property type="project" value="TreeGrafter"/>
</dbReference>
<sequence length="336" mass="38196">MDKTYGVALIGCGHMGEAHISNIYYKTNVRIEYVCDLDRKKAELFQKKYGAHLTSSNPMECIEDKAVDIVIIATYPSTHLELLSLCLKNHKHVLCEKPIAGSRVEGKEFLRQVKEHPECKVLIGHILRHNATYQKVAQMIQNGAVGKPIAFRMVQNHHTMDWEKYKRMLGEASPLLDCGVHYVDIIKWFTGSDVKKIAASGARTEPDLPEGSFNYGMMMIELKDGSAGYYEAGWSNTLSADNLKEFSGPRGSIRIIYRKDRQTHQEEGDLIEYYKYPEKVYEMINVQCQRKPTGLQFDHLVKMIETGCDAVPTIDEVYESFEVCLRAQEQVAGDSM</sequence>
<evidence type="ECO:0000259" key="4">
    <source>
        <dbReference type="Pfam" id="PF22725"/>
    </source>
</evidence>
<dbReference type="Proteomes" id="UP000306509">
    <property type="component" value="Unassembled WGS sequence"/>
</dbReference>
<keyword evidence="2 5" id="KW-0560">Oxidoreductase</keyword>
<dbReference type="PANTHER" id="PTHR42840:SF3">
    <property type="entry name" value="BINDING ROSSMANN FOLD OXIDOREDUCTASE, PUTATIVE (AFU_ORTHOLOGUE AFUA_2G10240)-RELATED"/>
    <property type="match status" value="1"/>
</dbReference>
<dbReference type="SUPFAM" id="SSF51735">
    <property type="entry name" value="NAD(P)-binding Rossmann-fold domains"/>
    <property type="match status" value="1"/>
</dbReference>
<dbReference type="Gene3D" id="3.40.50.720">
    <property type="entry name" value="NAD(P)-binding Rossmann-like Domain"/>
    <property type="match status" value="1"/>
</dbReference>
<dbReference type="EC" id="1.1.1.18" evidence="5"/>
<dbReference type="Pfam" id="PF01408">
    <property type="entry name" value="GFO_IDH_MocA"/>
    <property type="match status" value="1"/>
</dbReference>
<evidence type="ECO:0000259" key="3">
    <source>
        <dbReference type="Pfam" id="PF01408"/>
    </source>
</evidence>
<dbReference type="GO" id="GO:0006740">
    <property type="term" value="P:NADPH regeneration"/>
    <property type="evidence" value="ECO:0007669"/>
    <property type="project" value="TreeGrafter"/>
</dbReference>
<gene>
    <name evidence="5" type="primary">iolG_4</name>
    <name evidence="5" type="ORF">DSM106044_04311</name>
</gene>
<keyword evidence="6" id="KW-1185">Reference proteome</keyword>
<evidence type="ECO:0000256" key="2">
    <source>
        <dbReference type="ARBA" id="ARBA00023002"/>
    </source>
</evidence>
<dbReference type="EMBL" id="QGQD01000082">
    <property type="protein sequence ID" value="TLC98863.1"/>
    <property type="molecule type" value="Genomic_DNA"/>
</dbReference>
<dbReference type="Gene3D" id="3.30.360.10">
    <property type="entry name" value="Dihydrodipicolinate Reductase, domain 2"/>
    <property type="match status" value="1"/>
</dbReference>
<dbReference type="OrthoDB" id="9783105at2"/>
<feature type="domain" description="Gfo/Idh/MocA-like oxidoreductase N-terminal" evidence="3">
    <location>
        <begin position="7"/>
        <end position="119"/>
    </location>
</feature>
<dbReference type="GO" id="GO:0050112">
    <property type="term" value="F:inositol 2-dehydrogenase (NAD+) activity"/>
    <property type="evidence" value="ECO:0007669"/>
    <property type="project" value="UniProtKB-EC"/>
</dbReference>
<proteinExistence type="inferred from homology"/>
<dbReference type="GO" id="GO:0000166">
    <property type="term" value="F:nucleotide binding"/>
    <property type="evidence" value="ECO:0007669"/>
    <property type="project" value="InterPro"/>
</dbReference>
<comment type="caution">
    <text evidence="5">The sequence shown here is derived from an EMBL/GenBank/DDBJ whole genome shotgun (WGS) entry which is preliminary data.</text>
</comment>
<protein>
    <submittedName>
        <fullName evidence="5">Inositol 2-dehydrogenase</fullName>
        <ecNumber evidence="5">1.1.1.18</ecNumber>
    </submittedName>
</protein>
<evidence type="ECO:0000256" key="1">
    <source>
        <dbReference type="ARBA" id="ARBA00010928"/>
    </source>
</evidence>
<dbReference type="AlphaFoldDB" id="A0A4U8Q3R8"/>
<dbReference type="Pfam" id="PF22725">
    <property type="entry name" value="GFO_IDH_MocA_C3"/>
    <property type="match status" value="1"/>
</dbReference>
<dbReference type="RefSeq" id="WP_027295412.1">
    <property type="nucleotide sequence ID" value="NZ_CABMJZ010000095.1"/>
</dbReference>
<feature type="domain" description="GFO/IDH/MocA-like oxidoreductase" evidence="4">
    <location>
        <begin position="133"/>
        <end position="254"/>
    </location>
</feature>
<accession>A0A4U8Q3R8</accession>
<evidence type="ECO:0000313" key="6">
    <source>
        <dbReference type="Proteomes" id="UP000306509"/>
    </source>
</evidence>
<organism evidence="5 6">
    <name type="scientific">Robinsoniella peoriensis</name>
    <dbReference type="NCBI Taxonomy" id="180332"/>
    <lineage>
        <taxon>Bacteria</taxon>
        <taxon>Bacillati</taxon>
        <taxon>Bacillota</taxon>
        <taxon>Clostridia</taxon>
        <taxon>Lachnospirales</taxon>
        <taxon>Lachnospiraceae</taxon>
        <taxon>Robinsoniella</taxon>
    </lineage>
</organism>
<name>A0A4U8Q3R8_9FIRM</name>
<dbReference type="InterPro" id="IPR036291">
    <property type="entry name" value="NAD(P)-bd_dom_sf"/>
</dbReference>